<keyword evidence="11 16" id="KW-0249">Electron transport</keyword>
<dbReference type="InterPro" id="IPR045187">
    <property type="entry name" value="CcO_II"/>
</dbReference>
<feature type="transmembrane region" description="Helical" evidence="17">
    <location>
        <begin position="67"/>
        <end position="85"/>
    </location>
</feature>
<keyword evidence="9" id="KW-0460">Magnesium</keyword>
<comment type="subcellular location">
    <subcellularLocation>
        <location evidence="1 16">Mitochondrion inner membrane</location>
        <topology evidence="1 16">Multi-pass membrane protein</topology>
    </subcellularLocation>
</comment>
<comment type="similarity">
    <text evidence="2 16">Belongs to the cytochrome c oxidase subunit 2 family.</text>
</comment>
<dbReference type="Pfam" id="PF00116">
    <property type="entry name" value="COX2"/>
    <property type="match status" value="1"/>
</dbReference>
<evidence type="ECO:0000256" key="3">
    <source>
        <dbReference type="ARBA" id="ARBA00015946"/>
    </source>
</evidence>
<keyword evidence="14 16" id="KW-0472">Membrane</keyword>
<dbReference type="PROSITE" id="PS00078">
    <property type="entry name" value="COX2"/>
    <property type="match status" value="1"/>
</dbReference>
<dbReference type="PRINTS" id="PR01166">
    <property type="entry name" value="CYCOXIDASEII"/>
</dbReference>
<dbReference type="PROSITE" id="PS50857">
    <property type="entry name" value="COX2_CUA"/>
    <property type="match status" value="1"/>
</dbReference>
<accession>A0A343B6W1</accession>
<keyword evidence="5 16" id="KW-0679">Respiratory chain</keyword>
<keyword evidence="8 16" id="KW-0999">Mitochondrion inner membrane</keyword>
<dbReference type="GeneID" id="33362738"/>
<dbReference type="SUPFAM" id="SSF49503">
    <property type="entry name" value="Cupredoxins"/>
    <property type="match status" value="1"/>
</dbReference>
<evidence type="ECO:0000256" key="8">
    <source>
        <dbReference type="ARBA" id="ARBA00022792"/>
    </source>
</evidence>
<keyword evidence="4 16" id="KW-0813">Transport</keyword>
<dbReference type="PANTHER" id="PTHR22888:SF9">
    <property type="entry name" value="CYTOCHROME C OXIDASE SUBUNIT 2"/>
    <property type="match status" value="1"/>
</dbReference>
<keyword evidence="10" id="KW-1278">Translocase</keyword>
<dbReference type="PANTHER" id="PTHR22888">
    <property type="entry name" value="CYTOCHROME C OXIDASE, SUBUNIT II"/>
    <property type="match status" value="1"/>
</dbReference>
<evidence type="ECO:0000256" key="14">
    <source>
        <dbReference type="ARBA" id="ARBA00023136"/>
    </source>
</evidence>
<keyword evidence="12 17" id="KW-1133">Transmembrane helix</keyword>
<evidence type="ECO:0000256" key="5">
    <source>
        <dbReference type="ARBA" id="ARBA00022660"/>
    </source>
</evidence>
<evidence type="ECO:0000256" key="16">
    <source>
        <dbReference type="RuleBase" id="RU000457"/>
    </source>
</evidence>
<dbReference type="Gene3D" id="2.60.40.420">
    <property type="entry name" value="Cupredoxins - blue copper proteins"/>
    <property type="match status" value="1"/>
</dbReference>
<evidence type="ECO:0000256" key="13">
    <source>
        <dbReference type="ARBA" id="ARBA00023008"/>
    </source>
</evidence>
<dbReference type="EMBL" id="KY474378">
    <property type="protein sequence ID" value="AQT26244.1"/>
    <property type="molecule type" value="Genomic_DNA"/>
</dbReference>
<name>A0A343B6W1_9ANNE</name>
<dbReference type="FunFam" id="2.60.40.420:FF:000001">
    <property type="entry name" value="Cytochrome c oxidase subunit 2"/>
    <property type="match status" value="1"/>
</dbReference>
<dbReference type="CTD" id="4513"/>
<dbReference type="AlphaFoldDB" id="A0A343B6W1"/>
<organism evidence="20">
    <name type="scientific">Pterobdella arugamensis</name>
    <dbReference type="NCBI Taxonomy" id="3410361"/>
    <lineage>
        <taxon>Eukaryota</taxon>
        <taxon>Metazoa</taxon>
        <taxon>Spiralia</taxon>
        <taxon>Lophotrochozoa</taxon>
        <taxon>Annelida</taxon>
        <taxon>Clitellata</taxon>
        <taxon>Hirudinea</taxon>
        <taxon>Hirudinida</taxon>
        <taxon>Oceanobdelliformes</taxon>
        <taxon>Piscicolidae</taxon>
        <taxon>Pterobdella</taxon>
    </lineage>
</organism>
<evidence type="ECO:0000256" key="15">
    <source>
        <dbReference type="ARBA" id="ARBA00049512"/>
    </source>
</evidence>
<dbReference type="InterPro" id="IPR008972">
    <property type="entry name" value="Cupredoxin"/>
</dbReference>
<protein>
    <recommendedName>
        <fullName evidence="3 16">Cytochrome c oxidase subunit 2</fullName>
    </recommendedName>
</protein>
<evidence type="ECO:0000256" key="9">
    <source>
        <dbReference type="ARBA" id="ARBA00022842"/>
    </source>
</evidence>
<dbReference type="SUPFAM" id="SSF81464">
    <property type="entry name" value="Cytochrome c oxidase subunit II-like, transmembrane region"/>
    <property type="match status" value="1"/>
</dbReference>
<gene>
    <name evidence="20" type="primary">COX2</name>
</gene>
<feature type="transmembrane region" description="Helical" evidence="17">
    <location>
        <begin position="27"/>
        <end position="47"/>
    </location>
</feature>
<dbReference type="GO" id="GO:0016491">
    <property type="term" value="F:oxidoreductase activity"/>
    <property type="evidence" value="ECO:0007669"/>
    <property type="project" value="InterPro"/>
</dbReference>
<evidence type="ECO:0000256" key="7">
    <source>
        <dbReference type="ARBA" id="ARBA00022723"/>
    </source>
</evidence>
<evidence type="ECO:0000256" key="4">
    <source>
        <dbReference type="ARBA" id="ARBA00022448"/>
    </source>
</evidence>
<dbReference type="InterPro" id="IPR034210">
    <property type="entry name" value="CcO_II_C"/>
</dbReference>
<evidence type="ECO:0000259" key="18">
    <source>
        <dbReference type="PROSITE" id="PS50857"/>
    </source>
</evidence>
<evidence type="ECO:0000256" key="1">
    <source>
        <dbReference type="ARBA" id="ARBA00004448"/>
    </source>
</evidence>
<geneLocation type="mitochondrion" evidence="20"/>
<dbReference type="PROSITE" id="PS50999">
    <property type="entry name" value="COX2_TM"/>
    <property type="match status" value="1"/>
</dbReference>
<dbReference type="Pfam" id="PF02790">
    <property type="entry name" value="COX2_TM"/>
    <property type="match status" value="1"/>
</dbReference>
<dbReference type="GO" id="GO:0005743">
    <property type="term" value="C:mitochondrial inner membrane"/>
    <property type="evidence" value="ECO:0007669"/>
    <property type="project" value="UniProtKB-SubCell"/>
</dbReference>
<keyword evidence="6 16" id="KW-0812">Transmembrane</keyword>
<comment type="catalytic activity">
    <reaction evidence="15">
        <text>4 Fe(II)-[cytochrome c] + O2 + 8 H(+)(in) = 4 Fe(III)-[cytochrome c] + 2 H2O + 4 H(+)(out)</text>
        <dbReference type="Rhea" id="RHEA:11436"/>
        <dbReference type="Rhea" id="RHEA-COMP:10350"/>
        <dbReference type="Rhea" id="RHEA-COMP:14399"/>
        <dbReference type="ChEBI" id="CHEBI:15377"/>
        <dbReference type="ChEBI" id="CHEBI:15378"/>
        <dbReference type="ChEBI" id="CHEBI:15379"/>
        <dbReference type="ChEBI" id="CHEBI:29033"/>
        <dbReference type="ChEBI" id="CHEBI:29034"/>
        <dbReference type="EC" id="7.1.1.9"/>
    </reaction>
    <physiologicalReaction direction="left-to-right" evidence="15">
        <dbReference type="Rhea" id="RHEA:11437"/>
    </physiologicalReaction>
</comment>
<reference evidence="20" key="1">
    <citation type="submission" date="2017-01" db="EMBL/GenBank/DDBJ databases">
        <authorList>
            <person name="Mah S.A."/>
            <person name="Swanson W.J."/>
            <person name="Moy G.W."/>
            <person name="Vacquier V.D."/>
        </authorList>
    </citation>
    <scope>NUCLEOTIDE SEQUENCE</scope>
</reference>
<evidence type="ECO:0000256" key="11">
    <source>
        <dbReference type="ARBA" id="ARBA00022982"/>
    </source>
</evidence>
<dbReference type="GO" id="GO:0042773">
    <property type="term" value="P:ATP synthesis coupled electron transport"/>
    <property type="evidence" value="ECO:0007669"/>
    <property type="project" value="TreeGrafter"/>
</dbReference>
<evidence type="ECO:0000256" key="17">
    <source>
        <dbReference type="SAM" id="Phobius"/>
    </source>
</evidence>
<dbReference type="RefSeq" id="YP_009400206.1">
    <property type="nucleotide sequence ID" value="NC_035308.1"/>
</dbReference>
<evidence type="ECO:0000313" key="20">
    <source>
        <dbReference type="EMBL" id="AQT26244.1"/>
    </source>
</evidence>
<dbReference type="InterPro" id="IPR036257">
    <property type="entry name" value="Cyt_c_oxidase_su2_TM_sf"/>
</dbReference>
<dbReference type="InterPro" id="IPR002429">
    <property type="entry name" value="CcO_II-like_C"/>
</dbReference>
<dbReference type="Gene3D" id="1.10.287.90">
    <property type="match status" value="1"/>
</dbReference>
<keyword evidence="16 20" id="KW-0496">Mitochondrion</keyword>
<dbReference type="GO" id="GO:0005507">
    <property type="term" value="F:copper ion binding"/>
    <property type="evidence" value="ECO:0007669"/>
    <property type="project" value="InterPro"/>
</dbReference>
<sequence>MTFWTQMYMQDPNSTSMTQLIQFHDTAMITLTLVTSVITYTMIYLSLNKLISRYSFEAQEIETIWTILPAVVLIMLALPSIRLLYIMDESYINSLTIKTIGHQWYWTYQYSDFTDLEFDSYMTPTDDLTMGEYRLLEVDNRLVVPLNHSIRMLITAADVLHSWTIPSLGVKMDAVPGRLNQINFMTLIPGIYYGQCSEICGVNHSFMPIAMEVVKTEDFINWLNTME</sequence>
<dbReference type="GO" id="GO:0004129">
    <property type="term" value="F:cytochrome-c oxidase activity"/>
    <property type="evidence" value="ECO:0007669"/>
    <property type="project" value="UniProtKB-EC"/>
</dbReference>
<feature type="domain" description="Cytochrome oxidase subunit II copper A binding" evidence="18">
    <location>
        <begin position="92"/>
        <end position="225"/>
    </location>
</feature>
<comment type="cofactor">
    <cofactor evidence="16">
        <name>Cu cation</name>
        <dbReference type="ChEBI" id="CHEBI:23378"/>
    </cofactor>
    <text evidence="16">Binds a copper A center.</text>
</comment>
<evidence type="ECO:0000256" key="10">
    <source>
        <dbReference type="ARBA" id="ARBA00022967"/>
    </source>
</evidence>
<evidence type="ECO:0000256" key="12">
    <source>
        <dbReference type="ARBA" id="ARBA00022989"/>
    </source>
</evidence>
<keyword evidence="13 16" id="KW-0186">Copper</keyword>
<dbReference type="NCBIfam" id="TIGR02866">
    <property type="entry name" value="CoxB"/>
    <property type="match status" value="1"/>
</dbReference>
<feature type="domain" description="Cytochrome oxidase subunit II transmembrane region profile" evidence="19">
    <location>
        <begin position="1"/>
        <end position="91"/>
    </location>
</feature>
<proteinExistence type="inferred from homology"/>
<evidence type="ECO:0000259" key="19">
    <source>
        <dbReference type="PROSITE" id="PS50999"/>
    </source>
</evidence>
<dbReference type="InterPro" id="IPR014222">
    <property type="entry name" value="Cyt_c_oxidase_su2"/>
</dbReference>
<comment type="function">
    <text evidence="16">Component of the cytochrome c oxidase, the last enzyme in the mitochondrial electron transport chain which drives oxidative phosphorylation. The respiratory chain contains 3 multisubunit complexes succinate dehydrogenase (complex II, CII), ubiquinol-cytochrome c oxidoreductase (cytochrome b-c1 complex, complex III, CIII) and cytochrome c oxidase (complex IV, CIV), that cooperate to transfer electrons derived from NADH and succinate to molecular oxygen, creating an electrochemical gradient over the inner membrane that drives transmembrane transport and the ATP synthase. Cytochrome c oxidase is the component of the respiratory chain that catalyzes the reduction of oxygen to water. Electrons originating from reduced cytochrome c in the intermembrane space (IMS) are transferred via the dinuclear copper A center (CU(A)) of subunit 2 and heme A of subunit 1 to the active site in subunit 1, a binuclear center (BNC) formed by heme A3 and copper B (CU(B)). The BNC reduces molecular oxygen to 2 water molecules using 4 electrons from cytochrome c in the IMS and 4 protons from the mitochondrial matrix.</text>
</comment>
<dbReference type="InterPro" id="IPR001505">
    <property type="entry name" value="Copper_CuA"/>
</dbReference>
<dbReference type="InterPro" id="IPR011759">
    <property type="entry name" value="Cyt_c_oxidase_su2_TM_dom"/>
</dbReference>
<evidence type="ECO:0000256" key="2">
    <source>
        <dbReference type="ARBA" id="ARBA00007866"/>
    </source>
</evidence>
<evidence type="ECO:0000256" key="6">
    <source>
        <dbReference type="ARBA" id="ARBA00022692"/>
    </source>
</evidence>
<keyword evidence="7 16" id="KW-0479">Metal-binding</keyword>
<dbReference type="CDD" id="cd13912">
    <property type="entry name" value="CcO_II_C"/>
    <property type="match status" value="1"/>
</dbReference>